<feature type="transmembrane region" description="Helical" evidence="5">
    <location>
        <begin position="81"/>
        <end position="99"/>
    </location>
</feature>
<dbReference type="GO" id="GO:0005886">
    <property type="term" value="C:plasma membrane"/>
    <property type="evidence" value="ECO:0007669"/>
    <property type="project" value="TreeGrafter"/>
</dbReference>
<comment type="subcellular location">
    <subcellularLocation>
        <location evidence="1">Membrane</location>
        <topology evidence="1">Multi-pass membrane protein</topology>
    </subcellularLocation>
</comment>
<evidence type="ECO:0000313" key="6">
    <source>
        <dbReference type="EMBL" id="SHK11311.1"/>
    </source>
</evidence>
<dbReference type="PANTHER" id="PTHR23537:SF1">
    <property type="entry name" value="SUGAR TRANSPORTER"/>
    <property type="match status" value="1"/>
</dbReference>
<keyword evidence="3 5" id="KW-1133">Transmembrane helix</keyword>
<dbReference type="SUPFAM" id="SSF103473">
    <property type="entry name" value="MFS general substrate transporter"/>
    <property type="match status" value="1"/>
</dbReference>
<feature type="transmembrane region" description="Helical" evidence="5">
    <location>
        <begin position="143"/>
        <end position="166"/>
    </location>
</feature>
<feature type="transmembrane region" description="Helical" evidence="5">
    <location>
        <begin position="12"/>
        <end position="34"/>
    </location>
</feature>
<dbReference type="STRING" id="564117.SAMN05216369_0487"/>
<evidence type="ECO:0000313" key="7">
    <source>
        <dbReference type="Proteomes" id="UP000184497"/>
    </source>
</evidence>
<dbReference type="EMBL" id="FRAQ01000001">
    <property type="protein sequence ID" value="SHK11311.1"/>
    <property type="molecule type" value="Genomic_DNA"/>
</dbReference>
<evidence type="ECO:0000256" key="3">
    <source>
        <dbReference type="ARBA" id="ARBA00022989"/>
    </source>
</evidence>
<dbReference type="Pfam" id="PF06779">
    <property type="entry name" value="MFS_4"/>
    <property type="match status" value="1"/>
</dbReference>
<dbReference type="InterPro" id="IPR036259">
    <property type="entry name" value="MFS_trans_sf"/>
</dbReference>
<keyword evidence="2 5" id="KW-0812">Transmembrane</keyword>
<keyword evidence="7" id="KW-1185">Reference proteome</keyword>
<feature type="transmembrane region" description="Helical" evidence="5">
    <location>
        <begin position="111"/>
        <end position="134"/>
    </location>
</feature>
<dbReference type="OrthoDB" id="9797953at2"/>
<feature type="transmembrane region" description="Helical" evidence="5">
    <location>
        <begin position="306"/>
        <end position="325"/>
    </location>
</feature>
<reference evidence="7" key="1">
    <citation type="submission" date="2016-11" db="EMBL/GenBank/DDBJ databases">
        <authorList>
            <person name="Varghese N."/>
            <person name="Submissions S."/>
        </authorList>
    </citation>
    <scope>NUCLEOTIDE SEQUENCE [LARGE SCALE GENOMIC DNA]</scope>
    <source>
        <strain evidence="7">CGMCC 1.10835</strain>
    </source>
</reference>
<feature type="transmembrane region" description="Helical" evidence="5">
    <location>
        <begin position="370"/>
        <end position="390"/>
    </location>
</feature>
<evidence type="ECO:0000256" key="2">
    <source>
        <dbReference type="ARBA" id="ARBA00022692"/>
    </source>
</evidence>
<dbReference type="PROSITE" id="PS00217">
    <property type="entry name" value="SUGAR_TRANSPORT_2"/>
    <property type="match status" value="1"/>
</dbReference>
<name>A0A1M6PTS6_9GAMM</name>
<dbReference type="Gene3D" id="1.20.1250.20">
    <property type="entry name" value="MFS general substrate transporter like domains"/>
    <property type="match status" value="2"/>
</dbReference>
<dbReference type="InterPro" id="IPR010645">
    <property type="entry name" value="MFS_4"/>
</dbReference>
<dbReference type="PANTHER" id="PTHR23537">
    <property type="match status" value="1"/>
</dbReference>
<dbReference type="RefSeq" id="WP_072795227.1">
    <property type="nucleotide sequence ID" value="NZ_FRAQ01000001.1"/>
</dbReference>
<feature type="transmembrane region" description="Helical" evidence="5">
    <location>
        <begin position="248"/>
        <end position="271"/>
    </location>
</feature>
<feature type="transmembrane region" description="Helical" evidence="5">
    <location>
        <begin position="54"/>
        <end position="74"/>
    </location>
</feature>
<dbReference type="Proteomes" id="UP000184497">
    <property type="component" value="Unassembled WGS sequence"/>
</dbReference>
<dbReference type="GO" id="GO:0022857">
    <property type="term" value="F:transmembrane transporter activity"/>
    <property type="evidence" value="ECO:0007669"/>
    <property type="project" value="InterPro"/>
</dbReference>
<proteinExistence type="predicted"/>
<sequence length="404" mass="43487">MYQQNSTTPKELFGVLAAGAIMLMVVHGLGRFIYTPLLPYLVDDGQFTASDGAAVATWNYLGYLMGAILAIRWYRVSQIRVLLPVSLVVHVITTLLVTQTDSLTAISASRWLNGVANGVVFVQAPALILEWLVLRNRASMSGLVYIGVGLGLLVSSGLVTGSADWLEGAERWWPAALISIPLAAWGAYRLSRLELQDHEHGSDGKAATTTPLIDRASIPLFLSYAGAGLGYILPMTFLPLLAKLELEAGHWLLDGVWVIVALCTIPAAWLWNRLGTKMGDLPALKLNFLIQLAGVLAVVLLPGAIGLVLCAALVGSTFLGTVLLTQRIGRALHPHQGPRLSAAMVALYGFTQMVGPWLTKQWLDAGGTLVSAFGIGVAALAFGLIFVFFVPRPEVWHARTLRFD</sequence>
<protein>
    <submittedName>
        <fullName evidence="6">Predicted arabinose efflux permease, MFS family</fullName>
    </submittedName>
</protein>
<feature type="transmembrane region" description="Helical" evidence="5">
    <location>
        <begin position="337"/>
        <end position="358"/>
    </location>
</feature>
<accession>A0A1M6PTS6</accession>
<gene>
    <name evidence="6" type="ORF">SAMN05216369_0487</name>
</gene>
<feature type="transmembrane region" description="Helical" evidence="5">
    <location>
        <begin position="221"/>
        <end position="242"/>
    </location>
</feature>
<organism evidence="6 7">
    <name type="scientific">Marinobacter antarcticus</name>
    <dbReference type="NCBI Taxonomy" id="564117"/>
    <lineage>
        <taxon>Bacteria</taxon>
        <taxon>Pseudomonadati</taxon>
        <taxon>Pseudomonadota</taxon>
        <taxon>Gammaproteobacteria</taxon>
        <taxon>Pseudomonadales</taxon>
        <taxon>Marinobacteraceae</taxon>
        <taxon>Marinobacter</taxon>
    </lineage>
</organism>
<evidence type="ECO:0000256" key="5">
    <source>
        <dbReference type="SAM" id="Phobius"/>
    </source>
</evidence>
<keyword evidence="4 5" id="KW-0472">Membrane</keyword>
<evidence type="ECO:0000256" key="1">
    <source>
        <dbReference type="ARBA" id="ARBA00004141"/>
    </source>
</evidence>
<dbReference type="InterPro" id="IPR005829">
    <property type="entry name" value="Sugar_transporter_CS"/>
</dbReference>
<dbReference type="AlphaFoldDB" id="A0A1M6PTS6"/>
<evidence type="ECO:0000256" key="4">
    <source>
        <dbReference type="ARBA" id="ARBA00023136"/>
    </source>
</evidence>